<dbReference type="PRINTS" id="PR01590">
    <property type="entry name" value="HTHFIS"/>
</dbReference>
<keyword evidence="4" id="KW-0804">Transcription</keyword>
<dbReference type="PROSITE" id="PS50112">
    <property type="entry name" value="PAS"/>
    <property type="match status" value="1"/>
</dbReference>
<dbReference type="InterPro" id="IPR002078">
    <property type="entry name" value="Sigma_54_int"/>
</dbReference>
<dbReference type="Pfam" id="PF08448">
    <property type="entry name" value="PAS_4"/>
    <property type="match status" value="1"/>
</dbReference>
<keyword evidence="2" id="KW-0067">ATP-binding</keyword>
<dbReference type="CDD" id="cd00130">
    <property type="entry name" value="PAS"/>
    <property type="match status" value="1"/>
</dbReference>
<dbReference type="Gene3D" id="3.30.450.20">
    <property type="entry name" value="PAS domain"/>
    <property type="match status" value="1"/>
</dbReference>
<dbReference type="SUPFAM" id="SSF46689">
    <property type="entry name" value="Homeodomain-like"/>
    <property type="match status" value="1"/>
</dbReference>
<dbReference type="Gene3D" id="1.10.8.60">
    <property type="match status" value="1"/>
</dbReference>
<dbReference type="InterPro" id="IPR002197">
    <property type="entry name" value="HTH_Fis"/>
</dbReference>
<keyword evidence="8" id="KW-1185">Reference proteome</keyword>
<sequence length="496" mass="56672">MEKDFFKTHDTLREIFDHLSDAVYFIDDRGVMLFMNQAAEKLDGYSLEEAEGHTVSELYGLDTDQSPLLTVAAGRKPLHDHTFRYYVNNREVYQICNTFPIELPDGTWGAFSIQKDVTKLKATIEKNIELQKQLFGYQEDIPEKSGKEGKLYTFNDIIGEHPVLKECKNLAYNAAQSDSPIFLCGLTGTGKELFAQSIHSASNRKDATFLAINCAAIPETLLEGLLFGTVKGVYTGATERKGLFEQASGGTLFLDEINSMPLSSQAKLLRVLEEKYVTPLGSNEKIKIDTRIISSCNVFPREAIQKQQIREDLFYRLAVINILIPSLLERKSDIFLLAHHFISLYNVRYKKKILAMEDEVTTFFLDYPWPGNVRQLKYCIECAMNLVNDDEMTIKEKHLPFYLKEESTNTHPTNTFSLDQNFYPLDDDIEKINIPKSKFLKQEPEENSLLGTIRQKEKETIVQTLTKNQGNVSKSARELGLSRQTLVYRMKKFGLK</sequence>
<dbReference type="CDD" id="cd00009">
    <property type="entry name" value="AAA"/>
    <property type="match status" value="1"/>
</dbReference>
<dbReference type="RefSeq" id="WP_242965238.1">
    <property type="nucleotide sequence ID" value="NZ_CP022121.1"/>
</dbReference>
<evidence type="ECO:0000313" key="8">
    <source>
        <dbReference type="Proteomes" id="UP001524944"/>
    </source>
</evidence>
<dbReference type="PROSITE" id="PS00676">
    <property type="entry name" value="SIGMA54_INTERACT_2"/>
    <property type="match status" value="1"/>
</dbReference>
<dbReference type="Gene3D" id="3.40.50.300">
    <property type="entry name" value="P-loop containing nucleotide triphosphate hydrolases"/>
    <property type="match status" value="1"/>
</dbReference>
<dbReference type="PROSITE" id="PS50045">
    <property type="entry name" value="SIGMA54_INTERACT_4"/>
    <property type="match status" value="1"/>
</dbReference>
<dbReference type="PANTHER" id="PTHR32071:SF74">
    <property type="entry name" value="TRANSCRIPTIONAL ACTIVATOR ROCR"/>
    <property type="match status" value="1"/>
</dbReference>
<evidence type="ECO:0000256" key="4">
    <source>
        <dbReference type="ARBA" id="ARBA00023163"/>
    </source>
</evidence>
<dbReference type="NCBIfam" id="TIGR00229">
    <property type="entry name" value="sensory_box"/>
    <property type="match status" value="1"/>
</dbReference>
<keyword evidence="1" id="KW-0547">Nucleotide-binding</keyword>
<evidence type="ECO:0000256" key="1">
    <source>
        <dbReference type="ARBA" id="ARBA00022741"/>
    </source>
</evidence>
<accession>A0ABT1Y672</accession>
<dbReference type="InterPro" id="IPR035965">
    <property type="entry name" value="PAS-like_dom_sf"/>
</dbReference>
<reference evidence="7 8" key="1">
    <citation type="submission" date="2022-08" db="EMBL/GenBank/DDBJ databases">
        <title>Proteogenomics of the novel Dehalobacterium formicoaceticum strain EZ94 highlights a key role of methyltransferases during anaerobic dichloromethane degradation.</title>
        <authorList>
            <person name="Wasmund K."/>
        </authorList>
    </citation>
    <scope>NUCLEOTIDE SEQUENCE [LARGE SCALE GENOMIC DNA]</scope>
    <source>
        <strain evidence="7 8">EZ94</strain>
    </source>
</reference>
<dbReference type="InterPro" id="IPR027417">
    <property type="entry name" value="P-loop_NTPase"/>
</dbReference>
<comment type="caution">
    <text evidence="7">The sequence shown here is derived from an EMBL/GenBank/DDBJ whole genome shotgun (WGS) entry which is preliminary data.</text>
</comment>
<dbReference type="Pfam" id="PF02954">
    <property type="entry name" value="HTH_8"/>
    <property type="match status" value="1"/>
</dbReference>
<name>A0ABT1Y672_9FIRM</name>
<dbReference type="InterPro" id="IPR013656">
    <property type="entry name" value="PAS_4"/>
</dbReference>
<protein>
    <submittedName>
        <fullName evidence="7">Sigma 54-interacting transcriptional regulator</fullName>
    </submittedName>
</protein>
<dbReference type="Pfam" id="PF25601">
    <property type="entry name" value="AAA_lid_14"/>
    <property type="match status" value="1"/>
</dbReference>
<dbReference type="InterPro" id="IPR058031">
    <property type="entry name" value="AAA_lid_NorR"/>
</dbReference>
<dbReference type="Proteomes" id="UP001524944">
    <property type="component" value="Unassembled WGS sequence"/>
</dbReference>
<evidence type="ECO:0000259" key="5">
    <source>
        <dbReference type="PROSITE" id="PS50045"/>
    </source>
</evidence>
<dbReference type="InterPro" id="IPR009057">
    <property type="entry name" value="Homeodomain-like_sf"/>
</dbReference>
<evidence type="ECO:0000256" key="3">
    <source>
        <dbReference type="ARBA" id="ARBA00023015"/>
    </source>
</evidence>
<organism evidence="7 8">
    <name type="scientific">Dehalobacterium formicoaceticum</name>
    <dbReference type="NCBI Taxonomy" id="51515"/>
    <lineage>
        <taxon>Bacteria</taxon>
        <taxon>Bacillati</taxon>
        <taxon>Bacillota</taxon>
        <taxon>Clostridia</taxon>
        <taxon>Eubacteriales</taxon>
        <taxon>Peptococcaceae</taxon>
        <taxon>Dehalobacterium</taxon>
    </lineage>
</organism>
<feature type="domain" description="PAS" evidence="6">
    <location>
        <begin position="8"/>
        <end position="59"/>
    </location>
</feature>
<dbReference type="SMART" id="SM00382">
    <property type="entry name" value="AAA"/>
    <property type="match status" value="1"/>
</dbReference>
<evidence type="ECO:0000259" key="6">
    <source>
        <dbReference type="PROSITE" id="PS50112"/>
    </source>
</evidence>
<feature type="domain" description="Sigma-54 factor interaction" evidence="5">
    <location>
        <begin position="157"/>
        <end position="385"/>
    </location>
</feature>
<dbReference type="SMART" id="SM00091">
    <property type="entry name" value="PAS"/>
    <property type="match status" value="1"/>
</dbReference>
<dbReference type="InterPro" id="IPR000014">
    <property type="entry name" value="PAS"/>
</dbReference>
<dbReference type="SUPFAM" id="SSF52540">
    <property type="entry name" value="P-loop containing nucleoside triphosphate hydrolases"/>
    <property type="match status" value="1"/>
</dbReference>
<evidence type="ECO:0000313" key="7">
    <source>
        <dbReference type="EMBL" id="MCR6546374.1"/>
    </source>
</evidence>
<dbReference type="PANTHER" id="PTHR32071">
    <property type="entry name" value="TRANSCRIPTIONAL REGULATORY PROTEIN"/>
    <property type="match status" value="1"/>
</dbReference>
<gene>
    <name evidence="7" type="ORF">NVS47_12785</name>
</gene>
<dbReference type="InterPro" id="IPR025943">
    <property type="entry name" value="Sigma_54_int_dom_ATP-bd_2"/>
</dbReference>
<dbReference type="Pfam" id="PF00158">
    <property type="entry name" value="Sigma54_activat"/>
    <property type="match status" value="1"/>
</dbReference>
<dbReference type="Gene3D" id="1.10.10.60">
    <property type="entry name" value="Homeodomain-like"/>
    <property type="match status" value="1"/>
</dbReference>
<dbReference type="InterPro" id="IPR003593">
    <property type="entry name" value="AAA+_ATPase"/>
</dbReference>
<dbReference type="EMBL" id="JANPWE010000006">
    <property type="protein sequence ID" value="MCR6546374.1"/>
    <property type="molecule type" value="Genomic_DNA"/>
</dbReference>
<evidence type="ECO:0000256" key="2">
    <source>
        <dbReference type="ARBA" id="ARBA00022840"/>
    </source>
</evidence>
<keyword evidence="3" id="KW-0805">Transcription regulation</keyword>
<dbReference type="SUPFAM" id="SSF55785">
    <property type="entry name" value="PYP-like sensor domain (PAS domain)"/>
    <property type="match status" value="1"/>
</dbReference>
<proteinExistence type="predicted"/>